<dbReference type="CDD" id="cd01949">
    <property type="entry name" value="GGDEF"/>
    <property type="match status" value="1"/>
</dbReference>
<evidence type="ECO:0000256" key="6">
    <source>
        <dbReference type="ARBA" id="ARBA00022989"/>
    </source>
</evidence>
<feature type="transmembrane region" description="Helical" evidence="9">
    <location>
        <begin position="284"/>
        <end position="308"/>
    </location>
</feature>
<evidence type="ECO:0000256" key="5">
    <source>
        <dbReference type="ARBA" id="ARBA00022692"/>
    </source>
</evidence>
<evidence type="ECO:0000256" key="7">
    <source>
        <dbReference type="ARBA" id="ARBA00023136"/>
    </source>
</evidence>
<sequence length="528" mass="58845">MVPSSTLKVDLRKLILLLTIVSVLITLTNTLYSIYKVQRDLLINKTMESNQVYARKMAETTDTFIESAQEQLAFSAQRLGAYMADESQLMAETDRLRRQTKTFNSVVVINAEGTIVAVSPETLQVKGVRLTSENSMQSLQAKRPLVTDPFISPAGNYLISISHPIFSAQGKYLGYISGSIYLEKKNILSDILGKHSYQDGSYLYVVDRNKTLIYHPDPSRIGQVIENNNAINYVLSGNQGSMNMVNSLGIDMLAGFSPVEQTGWGVVAQRPKIKTLSELNEQMVAVFVTTIPVGLLTLAGIWISAAFISRPLWQLAREVKTLEHDDTVEQIQRIRSWYFETAQLKAAITKCLGMMTSKISQLDTDSHTDPMTCLLNRRGMLKALDAFSDTRQGFSVIAIDIDRFKQVNDTYGHDVGDRVIVTVADLMQAHARTEDILCRSGGEEFLIFLTDTSLEHTFDIAERLRETISAHDISPVGKITVSIGLAHCSGDPDHVHETIKQADYALYEAKSNGRNCTVRYNEKLPTES</sequence>
<dbReference type="Gene3D" id="3.30.70.270">
    <property type="match status" value="1"/>
</dbReference>
<dbReference type="SUPFAM" id="SSF103190">
    <property type="entry name" value="Sensory domain-like"/>
    <property type="match status" value="2"/>
</dbReference>
<gene>
    <name evidence="11" type="ORF">NNL38_19905</name>
</gene>
<dbReference type="InterPro" id="IPR033479">
    <property type="entry name" value="dCache_1"/>
</dbReference>
<evidence type="ECO:0000256" key="9">
    <source>
        <dbReference type="SAM" id="Phobius"/>
    </source>
</evidence>
<dbReference type="Pfam" id="PF02743">
    <property type="entry name" value="dCache_1"/>
    <property type="match status" value="1"/>
</dbReference>
<dbReference type="SUPFAM" id="SSF55073">
    <property type="entry name" value="Nucleotide cyclase"/>
    <property type="match status" value="1"/>
</dbReference>
<feature type="transmembrane region" description="Helical" evidence="9">
    <location>
        <begin position="14"/>
        <end position="35"/>
    </location>
</feature>
<proteinExistence type="predicted"/>
<dbReference type="InterPro" id="IPR043128">
    <property type="entry name" value="Rev_trsase/Diguanyl_cyclase"/>
</dbReference>
<dbReference type="CDD" id="cd12914">
    <property type="entry name" value="PDC1_DGC_like"/>
    <property type="match status" value="1"/>
</dbReference>
<dbReference type="InterPro" id="IPR029787">
    <property type="entry name" value="Nucleotide_cyclase"/>
</dbReference>
<accession>A0ABY5GP13</accession>
<evidence type="ECO:0000259" key="10">
    <source>
        <dbReference type="PROSITE" id="PS50887"/>
    </source>
</evidence>
<feature type="domain" description="GGDEF" evidence="10">
    <location>
        <begin position="392"/>
        <end position="522"/>
    </location>
</feature>
<evidence type="ECO:0000256" key="3">
    <source>
        <dbReference type="ARBA" id="ARBA00012528"/>
    </source>
</evidence>
<evidence type="ECO:0000256" key="2">
    <source>
        <dbReference type="ARBA" id="ARBA00004651"/>
    </source>
</evidence>
<comment type="catalytic activity">
    <reaction evidence="8">
        <text>2 GTP = 3',3'-c-di-GMP + 2 diphosphate</text>
        <dbReference type="Rhea" id="RHEA:24898"/>
        <dbReference type="ChEBI" id="CHEBI:33019"/>
        <dbReference type="ChEBI" id="CHEBI:37565"/>
        <dbReference type="ChEBI" id="CHEBI:58805"/>
        <dbReference type="EC" id="2.7.7.65"/>
    </reaction>
</comment>
<keyword evidence="6 9" id="KW-1133">Transmembrane helix</keyword>
<dbReference type="PANTHER" id="PTHR45138:SF9">
    <property type="entry name" value="DIGUANYLATE CYCLASE DGCM-RELATED"/>
    <property type="match status" value="1"/>
</dbReference>
<dbReference type="InterPro" id="IPR029151">
    <property type="entry name" value="Sensor-like_sf"/>
</dbReference>
<evidence type="ECO:0000256" key="1">
    <source>
        <dbReference type="ARBA" id="ARBA00004533"/>
    </source>
</evidence>
<dbReference type="SMART" id="SM00267">
    <property type="entry name" value="GGDEF"/>
    <property type="match status" value="1"/>
</dbReference>
<dbReference type="PANTHER" id="PTHR45138">
    <property type="entry name" value="REGULATORY COMPONENTS OF SENSORY TRANSDUCTION SYSTEM"/>
    <property type="match status" value="1"/>
</dbReference>
<keyword evidence="4" id="KW-1003">Cell membrane</keyword>
<dbReference type="Proteomes" id="UP001057998">
    <property type="component" value="Chromosome 2"/>
</dbReference>
<dbReference type="Gene3D" id="3.30.450.20">
    <property type="entry name" value="PAS domain"/>
    <property type="match status" value="1"/>
</dbReference>
<dbReference type="InterPro" id="IPR050469">
    <property type="entry name" value="Diguanylate_Cyclase"/>
</dbReference>
<dbReference type="CDD" id="cd12912">
    <property type="entry name" value="PDC2_MCP_like"/>
    <property type="match status" value="1"/>
</dbReference>
<evidence type="ECO:0000256" key="8">
    <source>
        <dbReference type="ARBA" id="ARBA00034247"/>
    </source>
</evidence>
<reference evidence="11" key="1">
    <citation type="submission" date="2022-07" db="EMBL/GenBank/DDBJ databases">
        <title>Genome sequencing of Photobacterium atrarenae GJH2-4.</title>
        <authorList>
            <person name="Park S.-J."/>
        </authorList>
    </citation>
    <scope>NUCLEOTIDE SEQUENCE</scope>
    <source>
        <strain evidence="11">GJH2-4</strain>
    </source>
</reference>
<keyword evidence="5 9" id="KW-0812">Transmembrane</keyword>
<dbReference type="InterPro" id="IPR000160">
    <property type="entry name" value="GGDEF_dom"/>
</dbReference>
<dbReference type="EC" id="2.7.7.65" evidence="3"/>
<name>A0ABY5GP13_9GAMM</name>
<dbReference type="EMBL" id="CP101509">
    <property type="protein sequence ID" value="UTV30824.1"/>
    <property type="molecule type" value="Genomic_DNA"/>
</dbReference>
<dbReference type="NCBIfam" id="TIGR00254">
    <property type="entry name" value="GGDEF"/>
    <property type="match status" value="1"/>
</dbReference>
<dbReference type="RefSeq" id="WP_255392192.1">
    <property type="nucleotide sequence ID" value="NZ_CP101509.1"/>
</dbReference>
<keyword evidence="7 9" id="KW-0472">Membrane</keyword>
<dbReference type="PROSITE" id="PS50887">
    <property type="entry name" value="GGDEF"/>
    <property type="match status" value="1"/>
</dbReference>
<organism evidence="11 12">
    <name type="scientific">Photobacterium atrarenae</name>
    <dbReference type="NCBI Taxonomy" id="865757"/>
    <lineage>
        <taxon>Bacteria</taxon>
        <taxon>Pseudomonadati</taxon>
        <taxon>Pseudomonadota</taxon>
        <taxon>Gammaproteobacteria</taxon>
        <taxon>Vibrionales</taxon>
        <taxon>Vibrionaceae</taxon>
        <taxon>Photobacterium</taxon>
    </lineage>
</organism>
<evidence type="ECO:0000256" key="4">
    <source>
        <dbReference type="ARBA" id="ARBA00022475"/>
    </source>
</evidence>
<evidence type="ECO:0000313" key="12">
    <source>
        <dbReference type="Proteomes" id="UP001057998"/>
    </source>
</evidence>
<protein>
    <recommendedName>
        <fullName evidence="3">diguanylate cyclase</fullName>
        <ecNumber evidence="3">2.7.7.65</ecNumber>
    </recommendedName>
</protein>
<keyword evidence="12" id="KW-1185">Reference proteome</keyword>
<dbReference type="Pfam" id="PF00990">
    <property type="entry name" value="GGDEF"/>
    <property type="match status" value="1"/>
</dbReference>
<comment type="subcellular location">
    <subcellularLocation>
        <location evidence="1">Cell inner membrane</location>
    </subcellularLocation>
    <subcellularLocation>
        <location evidence="2">Cell membrane</location>
        <topology evidence="2">Multi-pass membrane protein</topology>
    </subcellularLocation>
</comment>
<evidence type="ECO:0000313" key="11">
    <source>
        <dbReference type="EMBL" id="UTV30824.1"/>
    </source>
</evidence>